<protein>
    <submittedName>
        <fullName evidence="1">Uncharacterized protein</fullName>
    </submittedName>
</protein>
<accession>A0A830CAM7</accession>
<name>A0A830CAM7_9LAMI</name>
<dbReference type="Proteomes" id="UP000653305">
    <property type="component" value="Unassembled WGS sequence"/>
</dbReference>
<evidence type="ECO:0000313" key="2">
    <source>
        <dbReference type="Proteomes" id="UP000653305"/>
    </source>
</evidence>
<evidence type="ECO:0000313" key="1">
    <source>
        <dbReference type="EMBL" id="GFP94088.1"/>
    </source>
</evidence>
<proteinExistence type="predicted"/>
<dbReference type="OrthoDB" id="912824at2759"/>
<sequence>MFAKETLARVSIRIQGRMLYQQQEREATMLARKQKTFKLLEADDEDDDMIPVVPLPKKEKTRSKKFRKRS</sequence>
<gene>
    <name evidence="1" type="ORF">PHJA_001553200</name>
</gene>
<keyword evidence="2" id="KW-1185">Reference proteome</keyword>
<reference evidence="1" key="1">
    <citation type="submission" date="2020-07" db="EMBL/GenBank/DDBJ databases">
        <title>Ethylene signaling mediates host invasion by parasitic plants.</title>
        <authorList>
            <person name="Yoshida S."/>
        </authorList>
    </citation>
    <scope>NUCLEOTIDE SEQUENCE</scope>
    <source>
        <strain evidence="1">Okayama</strain>
    </source>
</reference>
<organism evidence="1 2">
    <name type="scientific">Phtheirospermum japonicum</name>
    <dbReference type="NCBI Taxonomy" id="374723"/>
    <lineage>
        <taxon>Eukaryota</taxon>
        <taxon>Viridiplantae</taxon>
        <taxon>Streptophyta</taxon>
        <taxon>Embryophyta</taxon>
        <taxon>Tracheophyta</taxon>
        <taxon>Spermatophyta</taxon>
        <taxon>Magnoliopsida</taxon>
        <taxon>eudicotyledons</taxon>
        <taxon>Gunneridae</taxon>
        <taxon>Pentapetalae</taxon>
        <taxon>asterids</taxon>
        <taxon>lamiids</taxon>
        <taxon>Lamiales</taxon>
        <taxon>Orobanchaceae</taxon>
        <taxon>Orobanchaceae incertae sedis</taxon>
        <taxon>Phtheirospermum</taxon>
    </lineage>
</organism>
<dbReference type="AlphaFoldDB" id="A0A830CAM7"/>
<dbReference type="EMBL" id="BMAC01000333">
    <property type="protein sequence ID" value="GFP94088.1"/>
    <property type="molecule type" value="Genomic_DNA"/>
</dbReference>
<comment type="caution">
    <text evidence="1">The sequence shown here is derived from an EMBL/GenBank/DDBJ whole genome shotgun (WGS) entry which is preliminary data.</text>
</comment>